<dbReference type="VEuPathDB" id="FungiDB:UREG_06922"/>
<evidence type="ECO:0000313" key="2">
    <source>
        <dbReference type="EMBL" id="EEP82057.1"/>
    </source>
</evidence>
<dbReference type="EMBL" id="CH476618">
    <property type="protein sequence ID" value="EEP82057.1"/>
    <property type="molecule type" value="Genomic_DNA"/>
</dbReference>
<feature type="region of interest" description="Disordered" evidence="1">
    <location>
        <begin position="479"/>
        <end position="511"/>
    </location>
</feature>
<dbReference type="GeneID" id="8442461"/>
<feature type="region of interest" description="Disordered" evidence="1">
    <location>
        <begin position="375"/>
        <end position="424"/>
    </location>
</feature>
<dbReference type="KEGG" id="ure:UREG_06922"/>
<feature type="compositionally biased region" description="Basic and acidic residues" evidence="1">
    <location>
        <begin position="136"/>
        <end position="152"/>
    </location>
</feature>
<feature type="region of interest" description="Disordered" evidence="1">
    <location>
        <begin position="273"/>
        <end position="306"/>
    </location>
</feature>
<dbReference type="OrthoDB" id="4187917at2759"/>
<organism evidence="2 3">
    <name type="scientific">Uncinocarpus reesii (strain UAMH 1704)</name>
    <dbReference type="NCBI Taxonomy" id="336963"/>
    <lineage>
        <taxon>Eukaryota</taxon>
        <taxon>Fungi</taxon>
        <taxon>Dikarya</taxon>
        <taxon>Ascomycota</taxon>
        <taxon>Pezizomycotina</taxon>
        <taxon>Eurotiomycetes</taxon>
        <taxon>Eurotiomycetidae</taxon>
        <taxon>Onygenales</taxon>
        <taxon>Onygenaceae</taxon>
        <taxon>Uncinocarpus</taxon>
    </lineage>
</organism>
<dbReference type="eggNOG" id="ENOG502SUYN">
    <property type="taxonomic scope" value="Eukaryota"/>
</dbReference>
<feature type="compositionally biased region" description="Low complexity" evidence="1">
    <location>
        <begin position="286"/>
        <end position="301"/>
    </location>
</feature>
<accession>C4JWI0</accession>
<reference evidence="3" key="1">
    <citation type="journal article" date="2009" name="Genome Res.">
        <title>Comparative genomic analyses of the human fungal pathogens Coccidioides and their relatives.</title>
        <authorList>
            <person name="Sharpton T.J."/>
            <person name="Stajich J.E."/>
            <person name="Rounsley S.D."/>
            <person name="Gardner M.J."/>
            <person name="Wortman J.R."/>
            <person name="Jordar V.S."/>
            <person name="Maiti R."/>
            <person name="Kodira C.D."/>
            <person name="Neafsey D.E."/>
            <person name="Zeng Q."/>
            <person name="Hung C.-Y."/>
            <person name="McMahan C."/>
            <person name="Muszewska A."/>
            <person name="Grynberg M."/>
            <person name="Mandel M.A."/>
            <person name="Kellner E.M."/>
            <person name="Barker B.M."/>
            <person name="Galgiani J.N."/>
            <person name="Orbach M.J."/>
            <person name="Kirkland T.N."/>
            <person name="Cole G.T."/>
            <person name="Henn M.R."/>
            <person name="Birren B.W."/>
            <person name="Taylor J.W."/>
        </authorList>
    </citation>
    <scope>NUCLEOTIDE SEQUENCE [LARGE SCALE GENOMIC DNA]</scope>
    <source>
        <strain evidence="3">UAMH 1704</strain>
    </source>
</reference>
<feature type="compositionally biased region" description="Low complexity" evidence="1">
    <location>
        <begin position="401"/>
        <end position="417"/>
    </location>
</feature>
<dbReference type="AlphaFoldDB" id="C4JWI0"/>
<dbReference type="OMA" id="LALWWIH"/>
<evidence type="ECO:0000256" key="1">
    <source>
        <dbReference type="SAM" id="MobiDB-lite"/>
    </source>
</evidence>
<dbReference type="InParanoid" id="C4JWI0"/>
<feature type="compositionally biased region" description="Polar residues" evidence="1">
    <location>
        <begin position="375"/>
        <end position="390"/>
    </location>
</feature>
<protein>
    <submittedName>
        <fullName evidence="2">Uncharacterized protein</fullName>
    </submittedName>
</protein>
<dbReference type="Proteomes" id="UP000002058">
    <property type="component" value="Unassembled WGS sequence"/>
</dbReference>
<feature type="region of interest" description="Disordered" evidence="1">
    <location>
        <begin position="117"/>
        <end position="158"/>
    </location>
</feature>
<dbReference type="HOGENOM" id="CLU_036015_0_0_1"/>
<evidence type="ECO:0000313" key="3">
    <source>
        <dbReference type="Proteomes" id="UP000002058"/>
    </source>
</evidence>
<proteinExistence type="predicted"/>
<dbReference type="RefSeq" id="XP_002583955.1">
    <property type="nucleotide sequence ID" value="XM_002583909.1"/>
</dbReference>
<sequence length="511" mass="57869">MPPKTILDRLSEPNPNLDNENILEGKPTKHVPEEDIVIQPWEDFTFETLMATYGDVLRCELDIPKSSPISKLECMIFDEDSLDHLLTRAITPIVNDALEGAWRICYKDNADLRVDMSRGGRARKPQSVNEKEEEEEGKKEAARQGSDKKDKSTVSAKTSFPDWAGVRKRRYSPGFDNRCPGETKLASKWHSKEHTGEDHYMWPFAQAIIYVKKWNTRYAYIISNKELCVLRFSTARIGSGLAQSRLRRELPAPNAPQHHRTISVASVTSAASRMSIDSPSQHSRQESVSSDVQMSSSYQQSAHAGDMRPVEMKTIPWSNHGHGKLTVKLALWWIHMLAGAPGCDIFIGHDYHDLNTWIHENGRYQHVSTGIVTTVKPTSGRIETSRSPQNPVTPPRDRRALSSSPLSSPPNQVSSPPGMTPVLPNVEDITRLSFDKKRNQFQYEANPRRYGYFSPGTPIWSIRHRAQLYAILNDGQPIWVRQRERSSSGNDTESGESDRSGELPPQPRRRR</sequence>
<gene>
    <name evidence="2" type="ORF">UREG_06922</name>
</gene>
<keyword evidence="3" id="KW-1185">Reference proteome</keyword>
<name>C4JWI0_UNCRE</name>
<dbReference type="STRING" id="336963.C4JWI0"/>